<feature type="chain" id="PRO_5009255090" description="Lipoprotein" evidence="1">
    <location>
        <begin position="34"/>
        <end position="139"/>
    </location>
</feature>
<dbReference type="STRING" id="630515.SAMN04489812_0347"/>
<accession>A0A1H1N1Q0</accession>
<evidence type="ECO:0000313" key="2">
    <source>
        <dbReference type="EMBL" id="SDR93051.1"/>
    </source>
</evidence>
<reference evidence="2 3" key="1">
    <citation type="submission" date="2016-10" db="EMBL/GenBank/DDBJ databases">
        <authorList>
            <person name="de Groot N.N."/>
        </authorList>
    </citation>
    <scope>NUCLEOTIDE SEQUENCE [LARGE SCALE GENOMIC DNA]</scope>
    <source>
        <strain evidence="2 3">DSM 21800</strain>
    </source>
</reference>
<dbReference type="Proteomes" id="UP000199103">
    <property type="component" value="Chromosome I"/>
</dbReference>
<organism evidence="2 3">
    <name type="scientific">Microlunatus soli</name>
    <dbReference type="NCBI Taxonomy" id="630515"/>
    <lineage>
        <taxon>Bacteria</taxon>
        <taxon>Bacillati</taxon>
        <taxon>Actinomycetota</taxon>
        <taxon>Actinomycetes</taxon>
        <taxon>Propionibacteriales</taxon>
        <taxon>Propionibacteriaceae</taxon>
        <taxon>Microlunatus</taxon>
    </lineage>
</organism>
<dbReference type="OrthoDB" id="5193742at2"/>
<dbReference type="EMBL" id="LT629772">
    <property type="protein sequence ID" value="SDR93051.1"/>
    <property type="molecule type" value="Genomic_DNA"/>
</dbReference>
<evidence type="ECO:0000313" key="3">
    <source>
        <dbReference type="Proteomes" id="UP000199103"/>
    </source>
</evidence>
<protein>
    <recommendedName>
        <fullName evidence="4">Lipoprotein</fullName>
    </recommendedName>
</protein>
<evidence type="ECO:0000256" key="1">
    <source>
        <dbReference type="SAM" id="SignalP"/>
    </source>
</evidence>
<dbReference type="RefSeq" id="WP_157683147.1">
    <property type="nucleotide sequence ID" value="NZ_LT629772.1"/>
</dbReference>
<proteinExistence type="predicted"/>
<keyword evidence="1" id="KW-0732">Signal</keyword>
<gene>
    <name evidence="2" type="ORF">SAMN04489812_0347</name>
</gene>
<dbReference type="AlphaFoldDB" id="A0A1H1N1Q0"/>
<sequence>MSALSSIHARTCPTVAGALLVGLIALSGCSAAAAPQVRSAAGGFQAAVRAGDLDRACTMLSEDARSAVELTSSRPCRQALADLDLPSSRPAEIEVWGDNAQARWAGGALFLAEFGSGWKITGAGCRPRPNQPYACAVRS</sequence>
<evidence type="ECO:0008006" key="4">
    <source>
        <dbReference type="Google" id="ProtNLM"/>
    </source>
</evidence>
<feature type="signal peptide" evidence="1">
    <location>
        <begin position="1"/>
        <end position="33"/>
    </location>
</feature>
<name>A0A1H1N1Q0_9ACTN</name>
<keyword evidence="3" id="KW-1185">Reference proteome</keyword>